<protein>
    <submittedName>
        <fullName evidence="1">Uncharacterized protein</fullName>
    </submittedName>
</protein>
<organism evidence="1 2">
    <name type="scientific">Coprinellus micaceus</name>
    <name type="common">Glistening ink-cap mushroom</name>
    <name type="synonym">Coprinus micaceus</name>
    <dbReference type="NCBI Taxonomy" id="71717"/>
    <lineage>
        <taxon>Eukaryota</taxon>
        <taxon>Fungi</taxon>
        <taxon>Dikarya</taxon>
        <taxon>Basidiomycota</taxon>
        <taxon>Agaricomycotina</taxon>
        <taxon>Agaricomycetes</taxon>
        <taxon>Agaricomycetidae</taxon>
        <taxon>Agaricales</taxon>
        <taxon>Agaricineae</taxon>
        <taxon>Psathyrellaceae</taxon>
        <taxon>Coprinellus</taxon>
    </lineage>
</organism>
<evidence type="ECO:0000313" key="2">
    <source>
        <dbReference type="Proteomes" id="UP000298030"/>
    </source>
</evidence>
<gene>
    <name evidence="1" type="ORF">FA13DRAFT_1300261</name>
</gene>
<reference evidence="1 2" key="1">
    <citation type="journal article" date="2019" name="Nat. Ecol. Evol.">
        <title>Megaphylogeny resolves global patterns of mushroom evolution.</title>
        <authorList>
            <person name="Varga T."/>
            <person name="Krizsan K."/>
            <person name="Foldi C."/>
            <person name="Dima B."/>
            <person name="Sanchez-Garcia M."/>
            <person name="Sanchez-Ramirez S."/>
            <person name="Szollosi G.J."/>
            <person name="Szarkandi J.G."/>
            <person name="Papp V."/>
            <person name="Albert L."/>
            <person name="Andreopoulos W."/>
            <person name="Angelini C."/>
            <person name="Antonin V."/>
            <person name="Barry K.W."/>
            <person name="Bougher N.L."/>
            <person name="Buchanan P."/>
            <person name="Buyck B."/>
            <person name="Bense V."/>
            <person name="Catcheside P."/>
            <person name="Chovatia M."/>
            <person name="Cooper J."/>
            <person name="Damon W."/>
            <person name="Desjardin D."/>
            <person name="Finy P."/>
            <person name="Geml J."/>
            <person name="Haridas S."/>
            <person name="Hughes K."/>
            <person name="Justo A."/>
            <person name="Karasinski D."/>
            <person name="Kautmanova I."/>
            <person name="Kiss B."/>
            <person name="Kocsube S."/>
            <person name="Kotiranta H."/>
            <person name="LaButti K.M."/>
            <person name="Lechner B.E."/>
            <person name="Liimatainen K."/>
            <person name="Lipzen A."/>
            <person name="Lukacs Z."/>
            <person name="Mihaltcheva S."/>
            <person name="Morgado L.N."/>
            <person name="Niskanen T."/>
            <person name="Noordeloos M.E."/>
            <person name="Ohm R.A."/>
            <person name="Ortiz-Santana B."/>
            <person name="Ovrebo C."/>
            <person name="Racz N."/>
            <person name="Riley R."/>
            <person name="Savchenko A."/>
            <person name="Shiryaev A."/>
            <person name="Soop K."/>
            <person name="Spirin V."/>
            <person name="Szebenyi C."/>
            <person name="Tomsovsky M."/>
            <person name="Tulloss R.E."/>
            <person name="Uehling J."/>
            <person name="Grigoriev I.V."/>
            <person name="Vagvolgyi C."/>
            <person name="Papp T."/>
            <person name="Martin F.M."/>
            <person name="Miettinen O."/>
            <person name="Hibbett D.S."/>
            <person name="Nagy L.G."/>
        </authorList>
    </citation>
    <scope>NUCLEOTIDE SEQUENCE [LARGE SCALE GENOMIC DNA]</scope>
    <source>
        <strain evidence="1 2">FP101781</strain>
    </source>
</reference>
<dbReference type="AlphaFoldDB" id="A0A4Y7R661"/>
<dbReference type="EMBL" id="QPFP01000642">
    <property type="protein sequence ID" value="TEB04121.1"/>
    <property type="molecule type" value="Genomic_DNA"/>
</dbReference>
<sequence length="117" mass="13184">MDKFLSVCLLAPEFEPEGGYLVILYLQFNHHQTSLKSQTGFLRVRRGGKFMALTSKSKPVKRGGKRNALQARTADSMQASCRLPLSHLAPKPLPNLLAFKLFALRTTHPSNVYSRKR</sequence>
<keyword evidence="2" id="KW-1185">Reference proteome</keyword>
<dbReference type="Proteomes" id="UP000298030">
    <property type="component" value="Unassembled WGS sequence"/>
</dbReference>
<name>A0A4Y7R661_COPMI</name>
<accession>A0A4Y7R661</accession>
<comment type="caution">
    <text evidence="1">The sequence shown here is derived from an EMBL/GenBank/DDBJ whole genome shotgun (WGS) entry which is preliminary data.</text>
</comment>
<proteinExistence type="predicted"/>
<evidence type="ECO:0000313" key="1">
    <source>
        <dbReference type="EMBL" id="TEB04121.1"/>
    </source>
</evidence>